<comment type="caution">
    <text evidence="1">The sequence shown here is derived from an EMBL/GenBank/DDBJ whole genome shotgun (WGS) entry which is preliminary data.</text>
</comment>
<evidence type="ECO:0000313" key="1">
    <source>
        <dbReference type="EMBL" id="KAA3438453.1"/>
    </source>
</evidence>
<evidence type="ECO:0000313" key="2">
    <source>
        <dbReference type="Proteomes" id="UP000324133"/>
    </source>
</evidence>
<dbReference type="RefSeq" id="WP_149091511.1">
    <property type="nucleotide sequence ID" value="NZ_VKKY01000002.1"/>
</dbReference>
<dbReference type="Proteomes" id="UP000324133">
    <property type="component" value="Unassembled WGS sequence"/>
</dbReference>
<accession>A0A5B6TPV6</accession>
<name>A0A5B6TPV6_9BACT</name>
<dbReference type="EMBL" id="VKKY01000002">
    <property type="protein sequence ID" value="KAA3438453.1"/>
    <property type="molecule type" value="Genomic_DNA"/>
</dbReference>
<dbReference type="AlphaFoldDB" id="A0A5B6TPV6"/>
<sequence>MILGLEHLLHHLLTDGLGYLEKKYIEPPISNISKQETGFIRVSQEGRNYISQLIETIKKEKRIPE</sequence>
<protein>
    <submittedName>
        <fullName evidence="1">Uncharacterized protein</fullName>
    </submittedName>
</protein>
<proteinExistence type="predicted"/>
<keyword evidence="2" id="KW-1185">Reference proteome</keyword>
<organism evidence="1 2">
    <name type="scientific">Rufibacter hautae</name>
    <dbReference type="NCBI Taxonomy" id="2595005"/>
    <lineage>
        <taxon>Bacteria</taxon>
        <taxon>Pseudomonadati</taxon>
        <taxon>Bacteroidota</taxon>
        <taxon>Cytophagia</taxon>
        <taxon>Cytophagales</taxon>
        <taxon>Hymenobacteraceae</taxon>
        <taxon>Rufibacter</taxon>
    </lineage>
</organism>
<reference evidence="1 2" key="1">
    <citation type="submission" date="2019-07" db="EMBL/GenBank/DDBJ databases">
        <title>Rufibacter sp. nov., isolated from lake sediment.</title>
        <authorList>
            <person name="Qu J.-H."/>
        </authorList>
    </citation>
    <scope>NUCLEOTIDE SEQUENCE [LARGE SCALE GENOMIC DNA]</scope>
    <source>
        <strain evidence="1 2">NBS58-1</strain>
    </source>
</reference>
<gene>
    <name evidence="1" type="ORF">FOA19_14555</name>
</gene>